<dbReference type="EMBL" id="FP929094">
    <property type="protein sequence ID" value="CBX92368.1"/>
    <property type="molecule type" value="Genomic_DNA"/>
</dbReference>
<dbReference type="VEuPathDB" id="FungiDB:LEMA_P050740.1"/>
<evidence type="ECO:0000313" key="2">
    <source>
        <dbReference type="Proteomes" id="UP000002668"/>
    </source>
</evidence>
<accession>E4ZM19</accession>
<dbReference type="Proteomes" id="UP000002668">
    <property type="component" value="Genome"/>
</dbReference>
<sequence>MDWQALPFPDRTVSIAVTTDHAVFEDVLCPHQNALQNLINDGVESKTSLGKSCYHTQREAYGIDTPVRLYHWAFVAQPDRNDRLLEKAFVRNNLRETLAYHDGAFEHCCRKQALGSICSYSIQLLDYHVKPPRNSSMAELWEFIFNVGMGACFCGAVGVCAGL</sequence>
<dbReference type="GeneID" id="13287071"/>
<dbReference type="HOGENOM" id="CLU_1627378_0_0_1"/>
<gene>
    <name evidence="1" type="ORF">LEMA_P050740.1</name>
</gene>
<keyword evidence="2" id="KW-1185">Reference proteome</keyword>
<evidence type="ECO:0000313" key="1">
    <source>
        <dbReference type="EMBL" id="CBX92368.1"/>
    </source>
</evidence>
<dbReference type="InParanoid" id="E4ZM19"/>
<protein>
    <submittedName>
        <fullName evidence="1">Predicted protein</fullName>
    </submittedName>
</protein>
<name>E4ZM19_LEPMJ</name>
<dbReference type="AlphaFoldDB" id="E4ZM19"/>
<organism evidence="2">
    <name type="scientific">Leptosphaeria maculans (strain JN3 / isolate v23.1.3 / race Av1-4-5-6-7-8)</name>
    <name type="common">Blackleg fungus</name>
    <name type="synonym">Phoma lingam</name>
    <dbReference type="NCBI Taxonomy" id="985895"/>
    <lineage>
        <taxon>Eukaryota</taxon>
        <taxon>Fungi</taxon>
        <taxon>Dikarya</taxon>
        <taxon>Ascomycota</taxon>
        <taxon>Pezizomycotina</taxon>
        <taxon>Dothideomycetes</taxon>
        <taxon>Pleosporomycetidae</taxon>
        <taxon>Pleosporales</taxon>
        <taxon>Pleosporineae</taxon>
        <taxon>Leptosphaeriaceae</taxon>
        <taxon>Plenodomus</taxon>
        <taxon>Plenodomus lingam/Leptosphaeria maculans species complex</taxon>
    </lineage>
</organism>
<reference evidence="2" key="1">
    <citation type="journal article" date="2011" name="Nat. Commun.">
        <title>Effector diversification within compartments of the Leptosphaeria maculans genome affected by Repeat-Induced Point mutations.</title>
        <authorList>
            <person name="Rouxel T."/>
            <person name="Grandaubert J."/>
            <person name="Hane J.K."/>
            <person name="Hoede C."/>
            <person name="van de Wouw A.P."/>
            <person name="Couloux A."/>
            <person name="Dominguez V."/>
            <person name="Anthouard V."/>
            <person name="Bally P."/>
            <person name="Bourras S."/>
            <person name="Cozijnsen A.J."/>
            <person name="Ciuffetti L.M."/>
            <person name="Degrave A."/>
            <person name="Dilmaghani A."/>
            <person name="Duret L."/>
            <person name="Fudal I."/>
            <person name="Goodwin S.B."/>
            <person name="Gout L."/>
            <person name="Glaser N."/>
            <person name="Linglin J."/>
            <person name="Kema G.H.J."/>
            <person name="Lapalu N."/>
            <person name="Lawrence C.B."/>
            <person name="May K."/>
            <person name="Meyer M."/>
            <person name="Ollivier B."/>
            <person name="Poulain J."/>
            <person name="Schoch C.L."/>
            <person name="Simon A."/>
            <person name="Spatafora J.W."/>
            <person name="Stachowiak A."/>
            <person name="Turgeon B.G."/>
            <person name="Tyler B.M."/>
            <person name="Vincent D."/>
            <person name="Weissenbach J."/>
            <person name="Amselem J."/>
            <person name="Quesneville H."/>
            <person name="Oliver R.P."/>
            <person name="Wincker P."/>
            <person name="Balesdent M.-H."/>
            <person name="Howlett B.J."/>
        </authorList>
    </citation>
    <scope>NUCLEOTIDE SEQUENCE [LARGE SCALE GENOMIC DNA]</scope>
    <source>
        <strain evidence="2">JN3 / isolate v23.1.3 / race Av1-4-5-6-7-8</strain>
    </source>
</reference>
<proteinExistence type="predicted"/>